<evidence type="ECO:0000256" key="1">
    <source>
        <dbReference type="ARBA" id="ARBA00010233"/>
    </source>
</evidence>
<organism evidence="8 9">
    <name type="scientific">Turicibacter faecis</name>
    <dbReference type="NCBI Taxonomy" id="2963365"/>
    <lineage>
        <taxon>Bacteria</taxon>
        <taxon>Bacillati</taxon>
        <taxon>Bacillota</taxon>
        <taxon>Erysipelotrichia</taxon>
        <taxon>Erysipelotrichales</taxon>
        <taxon>Turicibacteraceae</taxon>
        <taxon>Turicibacter</taxon>
    </lineage>
</organism>
<dbReference type="InterPro" id="IPR003507">
    <property type="entry name" value="S66_fam"/>
</dbReference>
<dbReference type="SUPFAM" id="SSF52317">
    <property type="entry name" value="Class I glutamine amidotransferase-like"/>
    <property type="match status" value="1"/>
</dbReference>
<dbReference type="Gene3D" id="3.50.30.60">
    <property type="entry name" value="LD-carboxypeptidase A C-terminal domain-like"/>
    <property type="match status" value="1"/>
</dbReference>
<dbReference type="InterPro" id="IPR040921">
    <property type="entry name" value="Peptidase_S66C"/>
</dbReference>
<keyword evidence="9" id="KW-1185">Reference proteome</keyword>
<protein>
    <submittedName>
        <fullName evidence="8">Peptidase S66</fullName>
    </submittedName>
</protein>
<evidence type="ECO:0000256" key="4">
    <source>
        <dbReference type="ARBA" id="ARBA00022801"/>
    </source>
</evidence>
<sequence>MIEPKPLKKGGTIAIVAPAGPLDSDIIFQGEELLQRMGFEVIVTPSCFERINYLAGHSDKERAEDIMMMFADDGVDAILCMRGGYGSARIVPYFKDFKFENYPKPFIGYSDVTYLHLFFNQSHQLMTYHGPMIKDLLLNDELTTCHCLETIMGETTFDIIDVPYYNETLRPVSGTLVGGNLTMICTTLGTPYEIETRGKILFIEEVDEPTYSVDRLLTQLSQSGKLEEAEGIILGDFNVHDKEETQQLLERTFKDYKKPVAHHIPSGHCRPMITLPMGAEVTLIPHLNRIAIRGKKTCL</sequence>
<dbReference type="InterPro" id="IPR027478">
    <property type="entry name" value="LdcA_N"/>
</dbReference>
<dbReference type="Proteomes" id="UP001432099">
    <property type="component" value="Chromosome"/>
</dbReference>
<dbReference type="InterPro" id="IPR027461">
    <property type="entry name" value="Carboxypeptidase_A_C_sf"/>
</dbReference>
<dbReference type="SUPFAM" id="SSF141986">
    <property type="entry name" value="LD-carboxypeptidase A C-terminal domain-like"/>
    <property type="match status" value="1"/>
</dbReference>
<dbReference type="PANTHER" id="PTHR30237:SF2">
    <property type="entry name" value="MUREIN TETRAPEPTIDE CARBOXYPEPTIDASE"/>
    <property type="match status" value="1"/>
</dbReference>
<evidence type="ECO:0000259" key="7">
    <source>
        <dbReference type="Pfam" id="PF17676"/>
    </source>
</evidence>
<dbReference type="EMBL" id="AP028127">
    <property type="protein sequence ID" value="BEH91812.1"/>
    <property type="molecule type" value="Genomic_DNA"/>
</dbReference>
<dbReference type="Gene3D" id="3.40.50.10740">
    <property type="entry name" value="Class I glutamine amidotransferase-like"/>
    <property type="match status" value="1"/>
</dbReference>
<name>A0ABM8IKP6_9FIRM</name>
<keyword evidence="5" id="KW-0720">Serine protease</keyword>
<dbReference type="PANTHER" id="PTHR30237">
    <property type="entry name" value="MURAMOYLTETRAPEPTIDE CARBOXYPEPTIDASE"/>
    <property type="match status" value="1"/>
</dbReference>
<dbReference type="CDD" id="cd07025">
    <property type="entry name" value="Peptidase_S66"/>
    <property type="match status" value="1"/>
</dbReference>
<keyword evidence="2" id="KW-0121">Carboxypeptidase</keyword>
<dbReference type="PIRSF" id="PIRSF028757">
    <property type="entry name" value="LD-carboxypeptidase"/>
    <property type="match status" value="1"/>
</dbReference>
<feature type="domain" description="LD-carboxypeptidase C-terminal" evidence="7">
    <location>
        <begin position="173"/>
        <end position="283"/>
    </location>
</feature>
<accession>A0ABM8IKP6</accession>
<evidence type="ECO:0000313" key="9">
    <source>
        <dbReference type="Proteomes" id="UP001432099"/>
    </source>
</evidence>
<feature type="domain" description="LD-carboxypeptidase N-terminal" evidence="6">
    <location>
        <begin position="13"/>
        <end position="130"/>
    </location>
</feature>
<dbReference type="Pfam" id="PF02016">
    <property type="entry name" value="Peptidase_S66"/>
    <property type="match status" value="1"/>
</dbReference>
<evidence type="ECO:0000259" key="6">
    <source>
        <dbReference type="Pfam" id="PF02016"/>
    </source>
</evidence>
<evidence type="ECO:0000256" key="5">
    <source>
        <dbReference type="ARBA" id="ARBA00022825"/>
    </source>
</evidence>
<dbReference type="RefSeq" id="WP_262951107.1">
    <property type="nucleotide sequence ID" value="NZ_AP028127.1"/>
</dbReference>
<gene>
    <name evidence="8" type="ORF">T23_19140</name>
</gene>
<dbReference type="InterPro" id="IPR029062">
    <property type="entry name" value="Class_I_gatase-like"/>
</dbReference>
<keyword evidence="3" id="KW-0645">Protease</keyword>
<dbReference type="InterPro" id="IPR040449">
    <property type="entry name" value="Peptidase_S66_N"/>
</dbReference>
<comment type="similarity">
    <text evidence="1">Belongs to the peptidase S66 family.</text>
</comment>
<evidence type="ECO:0000313" key="8">
    <source>
        <dbReference type="EMBL" id="BEH91812.1"/>
    </source>
</evidence>
<evidence type="ECO:0000256" key="3">
    <source>
        <dbReference type="ARBA" id="ARBA00022670"/>
    </source>
</evidence>
<proteinExistence type="inferred from homology"/>
<keyword evidence="4" id="KW-0378">Hydrolase</keyword>
<dbReference type="Pfam" id="PF17676">
    <property type="entry name" value="Peptidase_S66C"/>
    <property type="match status" value="1"/>
</dbReference>
<reference evidence="8" key="1">
    <citation type="journal article" date="2024" name="Int. J. Syst. Evol. Microbiol.">
        <title>Turicibacter faecis sp. nov., isolated from faeces of heart failure mouse model.</title>
        <authorList>
            <person name="Imamura Y."/>
            <person name="Motooka D."/>
            <person name="Nakajima Y."/>
            <person name="Ito S."/>
            <person name="Kitakaze M."/>
            <person name="Iida T."/>
            <person name="Nakamura S."/>
        </authorList>
    </citation>
    <scope>NUCLEOTIDE SEQUENCE</scope>
    <source>
        <strain evidence="8">TC023</strain>
    </source>
</reference>
<evidence type="ECO:0000256" key="2">
    <source>
        <dbReference type="ARBA" id="ARBA00022645"/>
    </source>
</evidence>